<organism evidence="3 4">
    <name type="scientific">Grifola frondosa</name>
    <name type="common">Maitake</name>
    <name type="synonym">Polyporus frondosus</name>
    <dbReference type="NCBI Taxonomy" id="5627"/>
    <lineage>
        <taxon>Eukaryota</taxon>
        <taxon>Fungi</taxon>
        <taxon>Dikarya</taxon>
        <taxon>Basidiomycota</taxon>
        <taxon>Agaricomycotina</taxon>
        <taxon>Agaricomycetes</taxon>
        <taxon>Polyporales</taxon>
        <taxon>Grifolaceae</taxon>
        <taxon>Grifola</taxon>
    </lineage>
</organism>
<dbReference type="GO" id="GO:0005777">
    <property type="term" value="C:peroxisome"/>
    <property type="evidence" value="ECO:0007669"/>
    <property type="project" value="TreeGrafter"/>
</dbReference>
<dbReference type="PANTHER" id="PTHR11941">
    <property type="entry name" value="ENOYL-COA HYDRATASE-RELATED"/>
    <property type="match status" value="1"/>
</dbReference>
<dbReference type="EMBL" id="LUGG01000009">
    <property type="protein sequence ID" value="OBZ72728.1"/>
    <property type="molecule type" value="Genomic_DNA"/>
</dbReference>
<sequence>MTRSCISQLQRFVSGNSNQHQVLYPHVLPLTSSVQPPAADSDTPDTISAIKPALDVVEKHWREGWRAARVSKDEAGGKGAVIIVGKRGQDKFFSNGLDFANATKDPSFTPNFFPLTFNPLLRRLLAFPIPTVAAINGHCFAGGMMLSLACDYRIMTDGSKRNAWMCMNEIHFGAAWPLSFAAILRAKVPDPRVQRQIALEGHRFTPKDALAVGLLDRIVSGDTEAVLDEAQAFAESISGLSTSGAWGLIKRDLYRDVIEASSRDVLPRNVVADDAAAKARL</sequence>
<dbReference type="OrthoDB" id="1696280at2759"/>
<dbReference type="InterPro" id="IPR029045">
    <property type="entry name" value="ClpP/crotonase-like_dom_sf"/>
</dbReference>
<dbReference type="Proteomes" id="UP000092993">
    <property type="component" value="Unassembled WGS sequence"/>
</dbReference>
<dbReference type="InterPro" id="IPR001753">
    <property type="entry name" value="Enoyl-CoA_hydra/iso"/>
</dbReference>
<dbReference type="PROSITE" id="PS00166">
    <property type="entry name" value="ENOYL_COA_HYDRATASE"/>
    <property type="match status" value="1"/>
</dbReference>
<evidence type="ECO:0000313" key="4">
    <source>
        <dbReference type="Proteomes" id="UP000092993"/>
    </source>
</evidence>
<comment type="similarity">
    <text evidence="1 2">Belongs to the enoyl-CoA hydratase/isomerase family.</text>
</comment>
<name>A0A1C7M7C8_GRIFR</name>
<keyword evidence="4" id="KW-1185">Reference proteome</keyword>
<dbReference type="Pfam" id="PF00378">
    <property type="entry name" value="ECH_1"/>
    <property type="match status" value="1"/>
</dbReference>
<dbReference type="PANTHER" id="PTHR11941:SF75">
    <property type="entry name" value="ENOYL-COA HYDRATASE_ISOMERASE FAMILY PROTEIN"/>
    <property type="match status" value="1"/>
</dbReference>
<evidence type="ECO:0000256" key="2">
    <source>
        <dbReference type="RuleBase" id="RU003707"/>
    </source>
</evidence>
<dbReference type="SUPFAM" id="SSF52096">
    <property type="entry name" value="ClpP/crotonase"/>
    <property type="match status" value="1"/>
</dbReference>
<comment type="caution">
    <text evidence="3">The sequence shown here is derived from an EMBL/GenBank/DDBJ whole genome shotgun (WGS) entry which is preliminary data.</text>
</comment>
<gene>
    <name evidence="3" type="primary">ECI3</name>
    <name evidence="3" type="ORF">A0H81_07720</name>
</gene>
<dbReference type="STRING" id="5627.A0A1C7M7C8"/>
<dbReference type="InterPro" id="IPR018376">
    <property type="entry name" value="Enoyl-CoA_hyd/isom_CS"/>
</dbReference>
<keyword evidence="3" id="KW-0413">Isomerase</keyword>
<dbReference type="Gene3D" id="3.90.226.10">
    <property type="entry name" value="2-enoyl-CoA Hydratase, Chain A, domain 1"/>
    <property type="match status" value="1"/>
</dbReference>
<dbReference type="GO" id="GO:0004165">
    <property type="term" value="F:delta(3)-delta(2)-enoyl-CoA isomerase activity"/>
    <property type="evidence" value="ECO:0007669"/>
    <property type="project" value="TreeGrafter"/>
</dbReference>
<dbReference type="GO" id="GO:0006635">
    <property type="term" value="P:fatty acid beta-oxidation"/>
    <property type="evidence" value="ECO:0007669"/>
    <property type="project" value="TreeGrafter"/>
</dbReference>
<dbReference type="OMA" id="EMGIVHS"/>
<dbReference type="AlphaFoldDB" id="A0A1C7M7C8"/>
<reference evidence="3 4" key="1">
    <citation type="submission" date="2016-03" db="EMBL/GenBank/DDBJ databases">
        <title>Whole genome sequencing of Grifola frondosa 9006-11.</title>
        <authorList>
            <person name="Min B."/>
            <person name="Park H."/>
            <person name="Kim J.-G."/>
            <person name="Cho H."/>
            <person name="Oh Y.-L."/>
            <person name="Kong W.-S."/>
            <person name="Choi I.-G."/>
        </authorList>
    </citation>
    <scope>NUCLEOTIDE SEQUENCE [LARGE SCALE GENOMIC DNA]</scope>
    <source>
        <strain evidence="3 4">9006-11</strain>
    </source>
</reference>
<protein>
    <submittedName>
        <fullName evidence="3">Enoyl-CoA delta isomerase 3</fullName>
    </submittedName>
</protein>
<accession>A0A1C7M7C8</accession>
<dbReference type="CDD" id="cd06558">
    <property type="entry name" value="crotonase-like"/>
    <property type="match status" value="1"/>
</dbReference>
<proteinExistence type="inferred from homology"/>
<evidence type="ECO:0000313" key="3">
    <source>
        <dbReference type="EMBL" id="OBZ72728.1"/>
    </source>
</evidence>
<evidence type="ECO:0000256" key="1">
    <source>
        <dbReference type="ARBA" id="ARBA00005254"/>
    </source>
</evidence>